<dbReference type="Proteomes" id="UP000237347">
    <property type="component" value="Unassembled WGS sequence"/>
</dbReference>
<accession>A0AAW0KFW8</accession>
<dbReference type="EMBL" id="PKMF04000309">
    <property type="protein sequence ID" value="KAK7838325.1"/>
    <property type="molecule type" value="Genomic_DNA"/>
</dbReference>
<keyword evidence="2" id="KW-1185">Reference proteome</keyword>
<organism evidence="1 2">
    <name type="scientific">Quercus suber</name>
    <name type="common">Cork oak</name>
    <dbReference type="NCBI Taxonomy" id="58331"/>
    <lineage>
        <taxon>Eukaryota</taxon>
        <taxon>Viridiplantae</taxon>
        <taxon>Streptophyta</taxon>
        <taxon>Embryophyta</taxon>
        <taxon>Tracheophyta</taxon>
        <taxon>Spermatophyta</taxon>
        <taxon>Magnoliopsida</taxon>
        <taxon>eudicotyledons</taxon>
        <taxon>Gunneridae</taxon>
        <taxon>Pentapetalae</taxon>
        <taxon>rosids</taxon>
        <taxon>fabids</taxon>
        <taxon>Fagales</taxon>
        <taxon>Fagaceae</taxon>
        <taxon>Quercus</taxon>
    </lineage>
</organism>
<dbReference type="AlphaFoldDB" id="A0AAW0KFW8"/>
<name>A0AAW0KFW8_QUESU</name>
<reference evidence="1 2" key="1">
    <citation type="journal article" date="2018" name="Sci. Data">
        <title>The draft genome sequence of cork oak.</title>
        <authorList>
            <person name="Ramos A.M."/>
            <person name="Usie A."/>
            <person name="Barbosa P."/>
            <person name="Barros P.M."/>
            <person name="Capote T."/>
            <person name="Chaves I."/>
            <person name="Simoes F."/>
            <person name="Abreu I."/>
            <person name="Carrasquinho I."/>
            <person name="Faro C."/>
            <person name="Guimaraes J.B."/>
            <person name="Mendonca D."/>
            <person name="Nobrega F."/>
            <person name="Rodrigues L."/>
            <person name="Saibo N.J.M."/>
            <person name="Varela M.C."/>
            <person name="Egas C."/>
            <person name="Matos J."/>
            <person name="Miguel C.M."/>
            <person name="Oliveira M.M."/>
            <person name="Ricardo C.P."/>
            <person name="Goncalves S."/>
        </authorList>
    </citation>
    <scope>NUCLEOTIDE SEQUENCE [LARGE SCALE GENOMIC DNA]</scope>
    <source>
        <strain evidence="2">cv. HL8</strain>
    </source>
</reference>
<comment type="caution">
    <text evidence="1">The sequence shown here is derived from an EMBL/GenBank/DDBJ whole genome shotgun (WGS) entry which is preliminary data.</text>
</comment>
<sequence length="64" mass="6880">MPVIQPEPTSQDGETLEAVGNLQENLEVGPSENSELVQAKSGAIEVDQVDSSTILTQRRVMSLI</sequence>
<proteinExistence type="predicted"/>
<gene>
    <name evidence="1" type="ORF">CFP56_019969</name>
</gene>
<evidence type="ECO:0000313" key="1">
    <source>
        <dbReference type="EMBL" id="KAK7838325.1"/>
    </source>
</evidence>
<protein>
    <submittedName>
        <fullName evidence="1">Uncharacterized protein</fullName>
    </submittedName>
</protein>
<evidence type="ECO:0000313" key="2">
    <source>
        <dbReference type="Proteomes" id="UP000237347"/>
    </source>
</evidence>